<proteinExistence type="inferred from homology"/>
<keyword evidence="3" id="KW-0809">Transit peptide</keyword>
<feature type="domain" description="Complex 1 LYR protein" evidence="7">
    <location>
        <begin position="19"/>
        <end position="76"/>
    </location>
</feature>
<comment type="function">
    <text evidence="6">Involved in efficient integration of the N-module into mitochondrial respiratory chain complex I.</text>
</comment>
<dbReference type="InterPro" id="IPR045293">
    <property type="entry name" value="Complex1_LYR_LYRM2"/>
</dbReference>
<gene>
    <name evidence="8" type="ORF">O3P69_016424</name>
</gene>
<organism evidence="8 9">
    <name type="scientific">Scylla paramamosain</name>
    <name type="common">Mud crab</name>
    <dbReference type="NCBI Taxonomy" id="85552"/>
    <lineage>
        <taxon>Eukaryota</taxon>
        <taxon>Metazoa</taxon>
        <taxon>Ecdysozoa</taxon>
        <taxon>Arthropoda</taxon>
        <taxon>Crustacea</taxon>
        <taxon>Multicrustacea</taxon>
        <taxon>Malacostraca</taxon>
        <taxon>Eumalacostraca</taxon>
        <taxon>Eucarida</taxon>
        <taxon>Decapoda</taxon>
        <taxon>Pleocyemata</taxon>
        <taxon>Brachyura</taxon>
        <taxon>Eubrachyura</taxon>
        <taxon>Portunoidea</taxon>
        <taxon>Portunidae</taxon>
        <taxon>Portuninae</taxon>
        <taxon>Scylla</taxon>
    </lineage>
</organism>
<evidence type="ECO:0000259" key="7">
    <source>
        <dbReference type="Pfam" id="PF05347"/>
    </source>
</evidence>
<comment type="similarity">
    <text evidence="2">Belongs to the complex I LYR family.</text>
</comment>
<dbReference type="CDD" id="cd20262">
    <property type="entry name" value="Complex1_LYR_LYRM2"/>
    <property type="match status" value="1"/>
</dbReference>
<evidence type="ECO:0000256" key="2">
    <source>
        <dbReference type="ARBA" id="ARBA00009508"/>
    </source>
</evidence>
<comment type="caution">
    <text evidence="8">The sequence shown here is derived from an EMBL/GenBank/DDBJ whole genome shotgun (WGS) entry which is preliminary data.</text>
</comment>
<evidence type="ECO:0000313" key="9">
    <source>
        <dbReference type="Proteomes" id="UP001487740"/>
    </source>
</evidence>
<dbReference type="Proteomes" id="UP001487740">
    <property type="component" value="Unassembled WGS sequence"/>
</dbReference>
<protein>
    <recommendedName>
        <fullName evidence="5">LYR motif-containing protein 2</fullName>
    </recommendedName>
</protein>
<evidence type="ECO:0000313" key="8">
    <source>
        <dbReference type="EMBL" id="KAK8385629.1"/>
    </source>
</evidence>
<dbReference type="Pfam" id="PF05347">
    <property type="entry name" value="Complex1_LYR"/>
    <property type="match status" value="1"/>
</dbReference>
<name>A0AAW0TE51_SCYPA</name>
<dbReference type="GO" id="GO:0005739">
    <property type="term" value="C:mitochondrion"/>
    <property type="evidence" value="ECO:0007669"/>
    <property type="project" value="UniProtKB-SubCell"/>
</dbReference>
<comment type="subcellular location">
    <subcellularLocation>
        <location evidence="1">Mitochondrion</location>
    </subcellularLocation>
</comment>
<evidence type="ECO:0000256" key="4">
    <source>
        <dbReference type="ARBA" id="ARBA00023128"/>
    </source>
</evidence>
<evidence type="ECO:0000256" key="1">
    <source>
        <dbReference type="ARBA" id="ARBA00004173"/>
    </source>
</evidence>
<dbReference type="EMBL" id="JARAKH010000032">
    <property type="protein sequence ID" value="KAK8385629.1"/>
    <property type="molecule type" value="Genomic_DNA"/>
</dbReference>
<keyword evidence="9" id="KW-1185">Reference proteome</keyword>
<accession>A0AAW0TE51</accession>
<dbReference type="AlphaFoldDB" id="A0AAW0TE51"/>
<evidence type="ECO:0000256" key="5">
    <source>
        <dbReference type="ARBA" id="ARBA00026235"/>
    </source>
</evidence>
<evidence type="ECO:0000256" key="3">
    <source>
        <dbReference type="ARBA" id="ARBA00022946"/>
    </source>
</evidence>
<evidence type="ECO:0000256" key="6">
    <source>
        <dbReference type="ARBA" id="ARBA00044735"/>
    </source>
</evidence>
<dbReference type="InterPro" id="IPR008011">
    <property type="entry name" value="Complex1_LYR_dom"/>
</dbReference>
<dbReference type="PANTHER" id="PTHR13675">
    <property type="entry name" value="LYR MOTIF-CONTAINING PROTEIN 2"/>
    <property type="match status" value="1"/>
</dbReference>
<dbReference type="PANTHER" id="PTHR13675:SF0">
    <property type="entry name" value="LYR MOTIF-CONTAINING PROTEIN 2"/>
    <property type="match status" value="1"/>
</dbReference>
<sequence>MSKLPRHTMSLKRFMLRTEAIKLYRNILRQLQHLPDKNQRAEIREWARQDFETHRHHEDEETIKRLIMQGKQQLEELERNHQEGKWIVIDGHRYDVDTSL</sequence>
<keyword evidence="4" id="KW-0496">Mitochondrion</keyword>
<reference evidence="8 9" key="1">
    <citation type="submission" date="2023-03" db="EMBL/GenBank/DDBJ databases">
        <title>High-quality genome of Scylla paramamosain provides insights in environmental adaptation.</title>
        <authorList>
            <person name="Zhang L."/>
        </authorList>
    </citation>
    <scope>NUCLEOTIDE SEQUENCE [LARGE SCALE GENOMIC DNA]</scope>
    <source>
        <strain evidence="8">LZ_2023a</strain>
        <tissue evidence="8">Muscle</tissue>
    </source>
</reference>